<organism evidence="6 7">
    <name type="scientific">Pichia kluyveri</name>
    <name type="common">Yeast</name>
    <dbReference type="NCBI Taxonomy" id="36015"/>
    <lineage>
        <taxon>Eukaryota</taxon>
        <taxon>Fungi</taxon>
        <taxon>Dikarya</taxon>
        <taxon>Ascomycota</taxon>
        <taxon>Saccharomycotina</taxon>
        <taxon>Pichiomycetes</taxon>
        <taxon>Pichiales</taxon>
        <taxon>Pichiaceae</taxon>
        <taxon>Pichia</taxon>
    </lineage>
</organism>
<evidence type="ECO:0000313" key="7">
    <source>
        <dbReference type="Proteomes" id="UP001378960"/>
    </source>
</evidence>
<dbReference type="GO" id="GO:0000177">
    <property type="term" value="C:cytoplasmic exosome (RNase complex)"/>
    <property type="evidence" value="ECO:0007669"/>
    <property type="project" value="TreeGrafter"/>
</dbReference>
<reference evidence="6 7" key="1">
    <citation type="journal article" date="2023" name="Elife">
        <title>Identification of key yeast species and microbe-microbe interactions impacting larval growth of Drosophila in the wild.</title>
        <authorList>
            <person name="Mure A."/>
            <person name="Sugiura Y."/>
            <person name="Maeda R."/>
            <person name="Honda K."/>
            <person name="Sakurai N."/>
            <person name="Takahashi Y."/>
            <person name="Watada M."/>
            <person name="Katoh T."/>
            <person name="Gotoh A."/>
            <person name="Gotoh Y."/>
            <person name="Taniguchi I."/>
            <person name="Nakamura K."/>
            <person name="Hayashi T."/>
            <person name="Katayama T."/>
            <person name="Uemura T."/>
            <person name="Hattori Y."/>
        </authorList>
    </citation>
    <scope>NUCLEOTIDE SEQUENCE [LARGE SCALE GENOMIC DNA]</scope>
    <source>
        <strain evidence="6 7">PK-24</strain>
    </source>
</reference>
<comment type="caution">
    <text evidence="6">The sequence shown here is derived from an EMBL/GenBank/DDBJ whole genome shotgun (WGS) entry which is preliminary data.</text>
</comment>
<evidence type="ECO:0000256" key="1">
    <source>
        <dbReference type="ARBA" id="ARBA00004123"/>
    </source>
</evidence>
<evidence type="ECO:0000256" key="4">
    <source>
        <dbReference type="ARBA" id="ARBA00022884"/>
    </source>
</evidence>
<dbReference type="Proteomes" id="UP001378960">
    <property type="component" value="Unassembled WGS sequence"/>
</dbReference>
<dbReference type="Pfam" id="PF21262">
    <property type="entry name" value="RRP40_S1"/>
    <property type="match status" value="1"/>
</dbReference>
<protein>
    <recommendedName>
        <fullName evidence="5">K Homology domain-containing protein</fullName>
    </recommendedName>
</protein>
<evidence type="ECO:0000256" key="2">
    <source>
        <dbReference type="ARBA" id="ARBA00022490"/>
    </source>
</evidence>
<dbReference type="PANTHER" id="PTHR21321:SF1">
    <property type="entry name" value="EXOSOME COMPLEX COMPONENT RRP40"/>
    <property type="match status" value="1"/>
</dbReference>
<keyword evidence="7" id="KW-1185">Reference proteome</keyword>
<comment type="subcellular location">
    <subcellularLocation>
        <location evidence="1">Nucleus</location>
    </subcellularLocation>
</comment>
<dbReference type="CDD" id="cd22526">
    <property type="entry name" value="KH-I_Rrp40"/>
    <property type="match status" value="1"/>
</dbReference>
<evidence type="ECO:0000256" key="3">
    <source>
        <dbReference type="ARBA" id="ARBA00022835"/>
    </source>
</evidence>
<dbReference type="GO" id="GO:0003723">
    <property type="term" value="F:RNA binding"/>
    <property type="evidence" value="ECO:0007669"/>
    <property type="project" value="UniProtKB-KW"/>
</dbReference>
<dbReference type="EMBL" id="BTGB01000002">
    <property type="protein sequence ID" value="GMM45146.1"/>
    <property type="molecule type" value="Genomic_DNA"/>
</dbReference>
<dbReference type="SUPFAM" id="SSF50249">
    <property type="entry name" value="Nucleic acid-binding proteins"/>
    <property type="match status" value="1"/>
</dbReference>
<dbReference type="InterPro" id="IPR004088">
    <property type="entry name" value="KH_dom_type_1"/>
</dbReference>
<dbReference type="InterPro" id="IPR036612">
    <property type="entry name" value="KH_dom_type_1_sf"/>
</dbReference>
<dbReference type="Gene3D" id="2.40.50.140">
    <property type="entry name" value="Nucleic acid-binding proteins"/>
    <property type="match status" value="1"/>
</dbReference>
<accession>A0AAV5R3E9</accession>
<gene>
    <name evidence="6" type="ORF">DAPK24_017210</name>
</gene>
<keyword evidence="4" id="KW-0694">RNA-binding</keyword>
<keyword evidence="3" id="KW-0271">Exosome</keyword>
<evidence type="ECO:0000259" key="5">
    <source>
        <dbReference type="Pfam" id="PF15985"/>
    </source>
</evidence>
<dbReference type="GO" id="GO:0000176">
    <property type="term" value="C:nuclear exosome (RNase complex)"/>
    <property type="evidence" value="ECO:0007669"/>
    <property type="project" value="TreeGrafter"/>
</dbReference>
<dbReference type="FunFam" id="2.40.50.140:FF:000127">
    <property type="entry name" value="Exosome complex component RRP40"/>
    <property type="match status" value="1"/>
</dbReference>
<dbReference type="GO" id="GO:0071034">
    <property type="term" value="P:CUT catabolic process"/>
    <property type="evidence" value="ECO:0007669"/>
    <property type="project" value="TreeGrafter"/>
</dbReference>
<keyword evidence="2" id="KW-0963">Cytoplasm</keyword>
<dbReference type="SUPFAM" id="SSF54791">
    <property type="entry name" value="Eukaryotic type KH-domain (KH-domain type I)"/>
    <property type="match status" value="1"/>
</dbReference>
<feature type="domain" description="K Homology" evidence="5">
    <location>
        <begin position="158"/>
        <end position="206"/>
    </location>
</feature>
<dbReference type="GO" id="GO:0034475">
    <property type="term" value="P:U4 snRNA 3'-end processing"/>
    <property type="evidence" value="ECO:0007669"/>
    <property type="project" value="TreeGrafter"/>
</dbReference>
<dbReference type="Pfam" id="PF15985">
    <property type="entry name" value="KH_6"/>
    <property type="match status" value="1"/>
</dbReference>
<dbReference type="Gene3D" id="2.40.50.100">
    <property type="match status" value="1"/>
</dbReference>
<dbReference type="PANTHER" id="PTHR21321">
    <property type="entry name" value="PNAS-3 RELATED"/>
    <property type="match status" value="1"/>
</dbReference>
<sequence>MSNTLNLVIPGDTITINEPIENSDITLGPNILLSNDQSTLLPSSSGIFINQKTNKNSSLFYIDSAHGRYIPQVGDLVIGTIIGQFGEYYKVSLNESSCVVLLNIFAFPNASKKNRPRLQIRDLIYARVSIAEKNIEAELSCIDAVTGKDGGFGVLNGGYCFNVSTAYSRFLLFSPNALILSKLVEKIKFEIAIGVNGKIWIKSDDSKSTMFCVYVISESENWKQPEINENFDKLVKQFKKL</sequence>
<proteinExistence type="predicted"/>
<dbReference type="GO" id="GO:0000467">
    <property type="term" value="P:exonucleolytic trimming to generate mature 3'-end of 5.8S rRNA from tricistronic rRNA transcript (SSU-rRNA, 5.8S rRNA, LSU-rRNA)"/>
    <property type="evidence" value="ECO:0007669"/>
    <property type="project" value="TreeGrafter"/>
</dbReference>
<dbReference type="InterPro" id="IPR049469">
    <property type="entry name" value="RRP40_KH-I"/>
</dbReference>
<dbReference type="InterPro" id="IPR012340">
    <property type="entry name" value="NA-bd_OB-fold"/>
</dbReference>
<dbReference type="Gene3D" id="3.30.1370.10">
    <property type="entry name" value="K Homology domain, type 1"/>
    <property type="match status" value="1"/>
</dbReference>
<dbReference type="GO" id="GO:0071038">
    <property type="term" value="P:TRAMP-dependent tRNA surveillance pathway"/>
    <property type="evidence" value="ECO:0007669"/>
    <property type="project" value="TreeGrafter"/>
</dbReference>
<evidence type="ECO:0000313" key="6">
    <source>
        <dbReference type="EMBL" id="GMM45146.1"/>
    </source>
</evidence>
<dbReference type="AlphaFoldDB" id="A0AAV5R3E9"/>
<dbReference type="GO" id="GO:0071051">
    <property type="term" value="P:poly(A)-dependent snoRNA 3'-end processing"/>
    <property type="evidence" value="ECO:0007669"/>
    <property type="project" value="TreeGrafter"/>
</dbReference>
<dbReference type="GO" id="GO:0071035">
    <property type="term" value="P:nuclear polyadenylation-dependent rRNA catabolic process"/>
    <property type="evidence" value="ECO:0007669"/>
    <property type="project" value="TreeGrafter"/>
</dbReference>
<dbReference type="InterPro" id="IPR026699">
    <property type="entry name" value="Exosome_RNA_bind1/RRP40/RRP4"/>
</dbReference>
<name>A0AAV5R3E9_PICKL</name>